<proteinExistence type="predicted"/>
<evidence type="ECO:0000259" key="2">
    <source>
        <dbReference type="PROSITE" id="PS50110"/>
    </source>
</evidence>
<dbReference type="Pfam" id="PF00072">
    <property type="entry name" value="Response_reg"/>
    <property type="match status" value="1"/>
</dbReference>
<dbReference type="InterPro" id="IPR037522">
    <property type="entry name" value="HD_GYP_dom"/>
</dbReference>
<dbReference type="InterPro" id="IPR011006">
    <property type="entry name" value="CheY-like_superfamily"/>
</dbReference>
<dbReference type="InterPro" id="IPR003607">
    <property type="entry name" value="HD/PDEase_dom"/>
</dbReference>
<comment type="caution">
    <text evidence="5">The sequence shown here is derived from an EMBL/GenBank/DDBJ whole genome shotgun (WGS) entry which is preliminary data.</text>
</comment>
<dbReference type="EMBL" id="JACZHT010000004">
    <property type="protein sequence ID" value="MBE1237424.1"/>
    <property type="molecule type" value="Genomic_DNA"/>
</dbReference>
<dbReference type="PANTHER" id="PTHR45228:SF5">
    <property type="entry name" value="CYCLIC DI-GMP PHOSPHODIESTERASE VC_1348-RELATED"/>
    <property type="match status" value="1"/>
</dbReference>
<dbReference type="Pfam" id="PF13487">
    <property type="entry name" value="HD_5"/>
    <property type="match status" value="1"/>
</dbReference>
<reference evidence="5" key="1">
    <citation type="submission" date="2020-10" db="EMBL/GenBank/DDBJ databases">
        <title>Genome sequence of the unusual species of purple photosynthetic bacteria, Phaeovibrio sulfidiphilus DSM 23193, type strain.</title>
        <authorList>
            <person name="Kyndt J.A."/>
            <person name="Meyer T.E."/>
        </authorList>
    </citation>
    <scope>NUCLEOTIDE SEQUENCE</scope>
    <source>
        <strain evidence="5">DSM 23193</strain>
    </source>
</reference>
<dbReference type="PROSITE" id="PS51831">
    <property type="entry name" value="HD"/>
    <property type="match status" value="1"/>
</dbReference>
<evidence type="ECO:0000259" key="4">
    <source>
        <dbReference type="PROSITE" id="PS51832"/>
    </source>
</evidence>
<dbReference type="Proteomes" id="UP000631034">
    <property type="component" value="Unassembled WGS sequence"/>
</dbReference>
<sequence>MTDLSSCTILLVDDTEANIDVLVEALGQEYDITVAMDGPSALEIVRQSPPDLILLDVMMPGMDGYEVCHILKENPETEGIPVIFLTAMTSPQDKARGFEEGAVDYMVKPFSIIEVKARVHVHLSLLMARRELALQNRMLEMEILHRTRELSETQAVIIESMAGLAETRDTDTGDHVLRARLYVEFLSLKLMDHPRFQHFFAHSPPELIGRAAILHDIGKVGVPDEILLKPGHLTAEEFETIKLHTIFSHAIFSKALSRLEKKQFLSIVDDIAYSHHEKWDGTGYPRGLRGDEIPIPARLMAIADVYDAMISARVYKPAMSHEEAAEYIISQSGKHFDPDVAAAFAEHQNVFRKIASTYGPGSSFGQTLSASAPIDWDTILEDG</sequence>
<dbReference type="InterPro" id="IPR052020">
    <property type="entry name" value="Cyclic_di-GMP/3'3'-cGAMP_PDE"/>
</dbReference>
<feature type="domain" description="HD" evidence="3">
    <location>
        <begin position="172"/>
        <end position="309"/>
    </location>
</feature>
<feature type="modified residue" description="4-aspartylphosphate" evidence="1">
    <location>
        <position position="56"/>
    </location>
</feature>
<evidence type="ECO:0000259" key="3">
    <source>
        <dbReference type="PROSITE" id="PS51831"/>
    </source>
</evidence>
<dbReference type="GO" id="GO:0008081">
    <property type="term" value="F:phosphoric diester hydrolase activity"/>
    <property type="evidence" value="ECO:0007669"/>
    <property type="project" value="UniProtKB-ARBA"/>
</dbReference>
<dbReference type="CDD" id="cd19920">
    <property type="entry name" value="REC_PA4781-like"/>
    <property type="match status" value="1"/>
</dbReference>
<protein>
    <submittedName>
        <fullName evidence="5">Response regulator</fullName>
    </submittedName>
</protein>
<dbReference type="Gene3D" id="3.40.50.2300">
    <property type="match status" value="1"/>
</dbReference>
<dbReference type="PROSITE" id="PS51832">
    <property type="entry name" value="HD_GYP"/>
    <property type="match status" value="1"/>
</dbReference>
<dbReference type="Gene3D" id="1.10.3210.10">
    <property type="entry name" value="Hypothetical protein af1432"/>
    <property type="match status" value="1"/>
</dbReference>
<evidence type="ECO:0000256" key="1">
    <source>
        <dbReference type="PROSITE-ProRule" id="PRU00169"/>
    </source>
</evidence>
<dbReference type="SUPFAM" id="SSF109604">
    <property type="entry name" value="HD-domain/PDEase-like"/>
    <property type="match status" value="1"/>
</dbReference>
<organism evidence="5 6">
    <name type="scientific">Phaeovibrio sulfidiphilus</name>
    <dbReference type="NCBI Taxonomy" id="1220600"/>
    <lineage>
        <taxon>Bacteria</taxon>
        <taxon>Pseudomonadati</taxon>
        <taxon>Pseudomonadota</taxon>
        <taxon>Alphaproteobacteria</taxon>
        <taxon>Rhodospirillales</taxon>
        <taxon>Rhodospirillaceae</taxon>
        <taxon>Phaeovibrio</taxon>
    </lineage>
</organism>
<dbReference type="SMART" id="SM00471">
    <property type="entry name" value="HDc"/>
    <property type="match status" value="1"/>
</dbReference>
<dbReference type="InterPro" id="IPR006674">
    <property type="entry name" value="HD_domain"/>
</dbReference>
<dbReference type="SMART" id="SM00448">
    <property type="entry name" value="REC"/>
    <property type="match status" value="1"/>
</dbReference>
<keyword evidence="6" id="KW-1185">Reference proteome</keyword>
<accession>A0A8J6YVY4</accession>
<dbReference type="InterPro" id="IPR001789">
    <property type="entry name" value="Sig_transdc_resp-reg_receiver"/>
</dbReference>
<feature type="domain" description="Response regulatory" evidence="2">
    <location>
        <begin position="8"/>
        <end position="123"/>
    </location>
</feature>
<dbReference type="PANTHER" id="PTHR45228">
    <property type="entry name" value="CYCLIC DI-GMP PHOSPHODIESTERASE TM_0186-RELATED"/>
    <property type="match status" value="1"/>
</dbReference>
<dbReference type="PROSITE" id="PS50110">
    <property type="entry name" value="RESPONSE_REGULATORY"/>
    <property type="match status" value="1"/>
</dbReference>
<dbReference type="CDD" id="cd00077">
    <property type="entry name" value="HDc"/>
    <property type="match status" value="1"/>
</dbReference>
<gene>
    <name evidence="5" type="ORF">IHV25_07155</name>
</gene>
<dbReference type="SUPFAM" id="SSF52172">
    <property type="entry name" value="CheY-like"/>
    <property type="match status" value="1"/>
</dbReference>
<evidence type="ECO:0000313" key="5">
    <source>
        <dbReference type="EMBL" id="MBE1237424.1"/>
    </source>
</evidence>
<evidence type="ECO:0000313" key="6">
    <source>
        <dbReference type="Proteomes" id="UP000631034"/>
    </source>
</evidence>
<keyword evidence="1" id="KW-0597">Phosphoprotein</keyword>
<name>A0A8J6YVY4_9PROT</name>
<feature type="domain" description="HD-GYP" evidence="4">
    <location>
        <begin position="150"/>
        <end position="360"/>
    </location>
</feature>
<dbReference type="AlphaFoldDB" id="A0A8J6YVY4"/>
<dbReference type="GO" id="GO:0000160">
    <property type="term" value="P:phosphorelay signal transduction system"/>
    <property type="evidence" value="ECO:0007669"/>
    <property type="project" value="InterPro"/>
</dbReference>